<comment type="caution">
    <text evidence="1">The sequence shown here is derived from an EMBL/GenBank/DDBJ whole genome shotgun (WGS) entry which is preliminary data.</text>
</comment>
<evidence type="ECO:0000313" key="2">
    <source>
        <dbReference type="Proteomes" id="UP001302949"/>
    </source>
</evidence>
<proteinExistence type="predicted"/>
<dbReference type="Gene3D" id="2.60.40.3440">
    <property type="match status" value="2"/>
</dbReference>
<accession>A0ABU5QAU0</accession>
<sequence length="420" mass="47332">MKLFLGIFLITVLSLIWACDEIKEVAPPIKPIDSTVTLIQDKDFYSQPNNFIAIDTKSLLKSSGYASIKMENTPVYGKMTFSKTGYLVYKADSTKSEVTEVLIYKMMNGNPAKDKRDTLRIHIAANISQVPCNAGAIPDVFTVKVNTSTLLDVLANDRYCNAIVDSSSFKIIEQPLFGTAVIQNNKVLYTPNNNLEQNDIFFYQICTKGTNPVCKVVGVKINIEGATCRNILVPDILVIDKNDTTAKVIKVLENDKICDNYDRKSLKISIPPQFGKAIVNANADIEYTQTANKEGNDLFEYMIYDKNGANPQKMVVQVIIRNTPECKPDVKNGQMEISASQVKDTEIEIPYFLYVSNCTVIKEISIESKPTFGMIRIQDKKIYYKLKQQDGKEYNDQFKYVITTTNNDILKANFTVRIKK</sequence>
<evidence type="ECO:0000313" key="1">
    <source>
        <dbReference type="EMBL" id="MEA5139946.1"/>
    </source>
</evidence>
<protein>
    <submittedName>
        <fullName evidence="1">Ig-like domain-containing protein</fullName>
    </submittedName>
</protein>
<gene>
    <name evidence="1" type="ORF">VB248_12410</name>
</gene>
<reference evidence="1 2" key="1">
    <citation type="submission" date="2023-12" db="EMBL/GenBank/DDBJ databases">
        <title>Novel species of the genus Arcicella isolated from rivers.</title>
        <authorList>
            <person name="Lu H."/>
        </authorList>
    </citation>
    <scope>NUCLEOTIDE SEQUENCE [LARGE SCALE GENOMIC DNA]</scope>
    <source>
        <strain evidence="1 2">KCTC 23307</strain>
    </source>
</reference>
<dbReference type="Pfam" id="PF17963">
    <property type="entry name" value="Big_9"/>
    <property type="match status" value="2"/>
</dbReference>
<dbReference type="EMBL" id="JAYFUM010000014">
    <property type="protein sequence ID" value="MEA5139946.1"/>
    <property type="molecule type" value="Genomic_DNA"/>
</dbReference>
<dbReference type="Proteomes" id="UP001302949">
    <property type="component" value="Unassembled WGS sequence"/>
</dbReference>
<keyword evidence="2" id="KW-1185">Reference proteome</keyword>
<organism evidence="1 2">
    <name type="scientific">Arcicella rigui</name>
    <dbReference type="NCBI Taxonomy" id="797020"/>
    <lineage>
        <taxon>Bacteria</taxon>
        <taxon>Pseudomonadati</taxon>
        <taxon>Bacteroidota</taxon>
        <taxon>Cytophagia</taxon>
        <taxon>Cytophagales</taxon>
        <taxon>Flectobacillaceae</taxon>
        <taxon>Arcicella</taxon>
    </lineage>
</organism>
<dbReference type="RefSeq" id="WP_323297105.1">
    <property type="nucleotide sequence ID" value="NZ_JAYFUM010000014.1"/>
</dbReference>
<name>A0ABU5QAU0_9BACT</name>